<keyword evidence="2" id="KW-0472">Membrane</keyword>
<keyword evidence="2" id="KW-1133">Transmembrane helix</keyword>
<accession>C0QU11</accession>
<sequence>MRKVYITILFAIVFSLSIVFFNNFTRRYVEKTAFTLSLIKDIESLEYQLNNEILKNSFMLYYNHDIIYELIEDIYKKIEKLKNGYLTKDQYSETYKYLLAFENAFKEKEEYIHDFETINSIIKNTQTFIPSLVLRYIEIAQHENNEYFYLISSIASSIYLAKNSLDEDFIDDLEEKIKKLESFRFKDPKLNEFNEVYLSHIRVFIENFTKYQYILDYILNKKKDIYFLSETKKTFINSSKEETKFITVFSTLLSIVFLVGLAIVAYLMISLDRKNITLLKLKKNLEKALTTDELTGLPNRLAFNIDKKISKNPAFILINIDNFKQINDFYGTDTGDFVLVKVGEIISRFIKEKNIKGTVYRIGADDFGILVEDNTDNVEHITKQLLTRIEKHRFKLADIDLFINVSAGISTERPLFEKADMALKRIKELKKKYLVYNEELDLAKDIGNNLKILSIIKDAIESERIFFVFQPIKSVKDEKIDKYEVLVRIKDREGNIIEPNVFIPIAKESGYYGYITRTVLEKTLKLIEEYPYRFSINLSIEDIMDPDTRDFIYEKIITKRELAERLTLEILESESAGNYEDSHEFVKKVKMCGVQIAIDDFGSGYSNFSHVLNLEPDYIKIDASLIKNIDKDIYSQVVVSTIITFASKLGIKTIAEFVHNDSIYEIVKDLGVDYVQGYYIGKPIDKLP</sequence>
<dbReference type="STRING" id="123214.PERMA_0385"/>
<feature type="domain" description="GGDEF" evidence="4">
    <location>
        <begin position="311"/>
        <end position="438"/>
    </location>
</feature>
<dbReference type="SMART" id="SM00267">
    <property type="entry name" value="GGDEF"/>
    <property type="match status" value="1"/>
</dbReference>
<dbReference type="InterPro" id="IPR035919">
    <property type="entry name" value="EAL_sf"/>
</dbReference>
<name>C0QU11_PERMH</name>
<dbReference type="NCBIfam" id="TIGR00254">
    <property type="entry name" value="GGDEF"/>
    <property type="match status" value="1"/>
</dbReference>
<proteinExistence type="predicted"/>
<dbReference type="GO" id="GO:0071111">
    <property type="term" value="F:cyclic-guanylate-specific phosphodiesterase activity"/>
    <property type="evidence" value="ECO:0007669"/>
    <property type="project" value="InterPro"/>
</dbReference>
<gene>
    <name evidence="5" type="ordered locus">PERMA_0385</name>
</gene>
<dbReference type="InterPro" id="IPR050706">
    <property type="entry name" value="Cyclic-di-GMP_PDE-like"/>
</dbReference>
<evidence type="ECO:0000313" key="5">
    <source>
        <dbReference type="EMBL" id="ACO03942.1"/>
    </source>
</evidence>
<organism evidence="5 6">
    <name type="scientific">Persephonella marina (strain DSM 14350 / EX-H1)</name>
    <dbReference type="NCBI Taxonomy" id="123214"/>
    <lineage>
        <taxon>Bacteria</taxon>
        <taxon>Pseudomonadati</taxon>
        <taxon>Aquificota</taxon>
        <taxon>Aquificia</taxon>
        <taxon>Aquificales</taxon>
        <taxon>Hydrogenothermaceae</taxon>
        <taxon>Persephonella</taxon>
    </lineage>
</organism>
<dbReference type="SUPFAM" id="SSF141868">
    <property type="entry name" value="EAL domain-like"/>
    <property type="match status" value="1"/>
</dbReference>
<dbReference type="KEGG" id="pmx:PERMA_0385"/>
<dbReference type="InterPro" id="IPR001633">
    <property type="entry name" value="EAL_dom"/>
</dbReference>
<dbReference type="PROSITE" id="PS50887">
    <property type="entry name" value="GGDEF"/>
    <property type="match status" value="1"/>
</dbReference>
<dbReference type="InterPro" id="IPR029787">
    <property type="entry name" value="Nucleotide_cyclase"/>
</dbReference>
<dbReference type="EMBL" id="CP001230">
    <property type="protein sequence ID" value="ACO03942.1"/>
    <property type="molecule type" value="Genomic_DNA"/>
</dbReference>
<dbReference type="PROSITE" id="PS50883">
    <property type="entry name" value="EAL"/>
    <property type="match status" value="1"/>
</dbReference>
<evidence type="ECO:0000256" key="1">
    <source>
        <dbReference type="SAM" id="Coils"/>
    </source>
</evidence>
<dbReference type="Gene3D" id="3.30.70.270">
    <property type="match status" value="1"/>
</dbReference>
<dbReference type="SUPFAM" id="SSF55073">
    <property type="entry name" value="Nucleotide cyclase"/>
    <property type="match status" value="1"/>
</dbReference>
<dbReference type="Proteomes" id="UP000001366">
    <property type="component" value="Chromosome"/>
</dbReference>
<feature type="domain" description="EAL" evidence="3">
    <location>
        <begin position="449"/>
        <end position="688"/>
    </location>
</feature>
<keyword evidence="2" id="KW-0812">Transmembrane</keyword>
<dbReference type="RefSeq" id="WP_012676181.1">
    <property type="nucleotide sequence ID" value="NC_012440.1"/>
</dbReference>
<evidence type="ECO:0000259" key="4">
    <source>
        <dbReference type="PROSITE" id="PS50887"/>
    </source>
</evidence>
<dbReference type="eggNOG" id="COG2199">
    <property type="taxonomic scope" value="Bacteria"/>
</dbReference>
<dbReference type="Pfam" id="PF00990">
    <property type="entry name" value="GGDEF"/>
    <property type="match status" value="1"/>
</dbReference>
<dbReference type="InterPro" id="IPR043128">
    <property type="entry name" value="Rev_trsase/Diguanyl_cyclase"/>
</dbReference>
<feature type="transmembrane region" description="Helical" evidence="2">
    <location>
        <begin position="6"/>
        <end position="24"/>
    </location>
</feature>
<evidence type="ECO:0000259" key="3">
    <source>
        <dbReference type="PROSITE" id="PS50883"/>
    </source>
</evidence>
<dbReference type="CDD" id="cd01948">
    <property type="entry name" value="EAL"/>
    <property type="match status" value="1"/>
</dbReference>
<dbReference type="InterPro" id="IPR000160">
    <property type="entry name" value="GGDEF_dom"/>
</dbReference>
<dbReference type="Gene3D" id="3.20.20.450">
    <property type="entry name" value="EAL domain"/>
    <property type="match status" value="1"/>
</dbReference>
<keyword evidence="1" id="KW-0175">Coiled coil</keyword>
<evidence type="ECO:0000256" key="2">
    <source>
        <dbReference type="SAM" id="Phobius"/>
    </source>
</evidence>
<dbReference type="CDD" id="cd01949">
    <property type="entry name" value="GGDEF"/>
    <property type="match status" value="1"/>
</dbReference>
<dbReference type="SMART" id="SM00052">
    <property type="entry name" value="EAL"/>
    <property type="match status" value="1"/>
</dbReference>
<feature type="coiled-coil region" evidence="1">
    <location>
        <begin position="419"/>
        <end position="446"/>
    </location>
</feature>
<dbReference type="HOGENOM" id="CLU_000445_70_46_0"/>
<dbReference type="AlphaFoldDB" id="C0QU11"/>
<dbReference type="PANTHER" id="PTHR33121">
    <property type="entry name" value="CYCLIC DI-GMP PHOSPHODIESTERASE PDEF"/>
    <property type="match status" value="1"/>
</dbReference>
<evidence type="ECO:0000313" key="6">
    <source>
        <dbReference type="Proteomes" id="UP000001366"/>
    </source>
</evidence>
<dbReference type="InterPro" id="IPR045812">
    <property type="entry name" value="DAHL"/>
</dbReference>
<dbReference type="eggNOG" id="COG2200">
    <property type="taxonomic scope" value="Bacteria"/>
</dbReference>
<reference evidence="5 6" key="1">
    <citation type="journal article" date="2009" name="J. Bacteriol.">
        <title>Complete and draft genome sequences of six members of the Aquificales.</title>
        <authorList>
            <person name="Reysenbach A.L."/>
            <person name="Hamamura N."/>
            <person name="Podar M."/>
            <person name="Griffiths E."/>
            <person name="Ferreira S."/>
            <person name="Hochstein R."/>
            <person name="Heidelberg J."/>
            <person name="Johnson J."/>
            <person name="Mead D."/>
            <person name="Pohorille A."/>
            <person name="Sarmiento M."/>
            <person name="Schweighofer K."/>
            <person name="Seshadri R."/>
            <person name="Voytek M.A."/>
        </authorList>
    </citation>
    <scope>NUCLEOTIDE SEQUENCE [LARGE SCALE GENOMIC DNA]</scope>
    <source>
        <strain evidence="6">DSM 14350 / EX-H1</strain>
    </source>
</reference>
<keyword evidence="6" id="KW-1185">Reference proteome</keyword>
<dbReference type="PaxDb" id="123214-PERMA_0385"/>
<dbReference type="Pfam" id="PF00563">
    <property type="entry name" value="EAL"/>
    <property type="match status" value="1"/>
</dbReference>
<dbReference type="PANTHER" id="PTHR33121:SF71">
    <property type="entry name" value="OXYGEN SENSOR PROTEIN DOSP"/>
    <property type="match status" value="1"/>
</dbReference>
<dbReference type="OrthoDB" id="7057390at2"/>
<protein>
    <submittedName>
        <fullName evidence="5">Diguanylate cyclase/phosphodiesterase</fullName>
    </submittedName>
</protein>
<feature type="transmembrane region" description="Helical" evidence="2">
    <location>
        <begin position="245"/>
        <end position="269"/>
    </location>
</feature>
<dbReference type="Pfam" id="PF19443">
    <property type="entry name" value="DAHL"/>
    <property type="match status" value="1"/>
</dbReference>